<dbReference type="PANTHER" id="PTHR31223">
    <property type="entry name" value="LOG FAMILY PROTEIN YJL055W"/>
    <property type="match status" value="1"/>
</dbReference>
<dbReference type="GO" id="GO:0009691">
    <property type="term" value="P:cytokinin biosynthetic process"/>
    <property type="evidence" value="ECO:0007669"/>
    <property type="project" value="UniProtKB-UniRule"/>
</dbReference>
<dbReference type="Gene3D" id="3.40.50.450">
    <property type="match status" value="1"/>
</dbReference>
<comment type="caution">
    <text evidence="4">The sequence shown here is derived from an EMBL/GenBank/DDBJ whole genome shotgun (WGS) entry which is preliminary data.</text>
</comment>
<keyword evidence="3" id="KW-0378">Hydrolase</keyword>
<organism evidence="4 5">
    <name type="scientific">Candidatus Scalindua arabica</name>
    <dbReference type="NCBI Taxonomy" id="1127984"/>
    <lineage>
        <taxon>Bacteria</taxon>
        <taxon>Pseudomonadati</taxon>
        <taxon>Planctomycetota</taxon>
        <taxon>Candidatus Brocadiia</taxon>
        <taxon>Candidatus Brocadiales</taxon>
        <taxon>Candidatus Scalinduaceae</taxon>
        <taxon>Candidatus Scalindua</taxon>
    </lineage>
</organism>
<evidence type="ECO:0000256" key="3">
    <source>
        <dbReference type="RuleBase" id="RU363015"/>
    </source>
</evidence>
<gene>
    <name evidence="4" type="ORF">MAG551_00268</name>
</gene>
<comment type="similarity">
    <text evidence="2 3">Belongs to the LOG family.</text>
</comment>
<dbReference type="GO" id="GO:0005829">
    <property type="term" value="C:cytosol"/>
    <property type="evidence" value="ECO:0007669"/>
    <property type="project" value="TreeGrafter"/>
</dbReference>
<dbReference type="Pfam" id="PF03641">
    <property type="entry name" value="Lysine_decarbox"/>
    <property type="match status" value="1"/>
</dbReference>
<evidence type="ECO:0000256" key="2">
    <source>
        <dbReference type="ARBA" id="ARBA00006763"/>
    </source>
</evidence>
<evidence type="ECO:0000313" key="5">
    <source>
        <dbReference type="Proteomes" id="UP000722750"/>
    </source>
</evidence>
<dbReference type="NCBIfam" id="TIGR00730">
    <property type="entry name" value="Rossman fold protein, TIGR00730 family"/>
    <property type="match status" value="1"/>
</dbReference>
<comment type="catalytic activity">
    <reaction evidence="1">
        <text>AMP + H2O = D-ribose 5-phosphate + adenine</text>
        <dbReference type="Rhea" id="RHEA:20129"/>
        <dbReference type="ChEBI" id="CHEBI:15377"/>
        <dbReference type="ChEBI" id="CHEBI:16708"/>
        <dbReference type="ChEBI" id="CHEBI:78346"/>
        <dbReference type="ChEBI" id="CHEBI:456215"/>
        <dbReference type="EC" id="3.2.2.4"/>
    </reaction>
</comment>
<dbReference type="EMBL" id="JAANXD010000016">
    <property type="protein sequence ID" value="MBS1257231.1"/>
    <property type="molecule type" value="Genomic_DNA"/>
</dbReference>
<name>A0A941W284_9BACT</name>
<dbReference type="GO" id="GO:0008714">
    <property type="term" value="F:AMP nucleosidase activity"/>
    <property type="evidence" value="ECO:0007669"/>
    <property type="project" value="UniProtKB-EC"/>
</dbReference>
<reference evidence="4" key="1">
    <citation type="journal article" date="2021" name="ISME J.">
        <title>Fine-scale metabolic discontinuity in a stratified prokaryote microbiome of a Red Sea deep halocline.</title>
        <authorList>
            <person name="Michoud G."/>
            <person name="Ngugi D.K."/>
            <person name="Barozzi A."/>
            <person name="Merlino G."/>
            <person name="Calleja M.L."/>
            <person name="Delgado-Huertas A."/>
            <person name="Moran X.A.G."/>
            <person name="Daffonchio D."/>
        </authorList>
    </citation>
    <scope>NUCLEOTIDE SEQUENCE</scope>
    <source>
        <strain evidence="4">SuakinDeep_MAG55_1</strain>
    </source>
</reference>
<dbReference type="Proteomes" id="UP000722750">
    <property type="component" value="Unassembled WGS sequence"/>
</dbReference>
<keyword evidence="3" id="KW-0203">Cytokinin biosynthesis</keyword>
<dbReference type="InterPro" id="IPR005269">
    <property type="entry name" value="LOG"/>
</dbReference>
<dbReference type="InterPro" id="IPR031100">
    <property type="entry name" value="LOG_fam"/>
</dbReference>
<dbReference type="PANTHER" id="PTHR31223:SF70">
    <property type="entry name" value="LOG FAMILY PROTEIN YJL055W"/>
    <property type="match status" value="1"/>
</dbReference>
<dbReference type="EC" id="3.2.2.n1" evidence="3"/>
<evidence type="ECO:0000313" key="4">
    <source>
        <dbReference type="EMBL" id="MBS1257231.1"/>
    </source>
</evidence>
<evidence type="ECO:0000256" key="1">
    <source>
        <dbReference type="ARBA" id="ARBA00000274"/>
    </source>
</evidence>
<dbReference type="SUPFAM" id="SSF102405">
    <property type="entry name" value="MCP/YpsA-like"/>
    <property type="match status" value="1"/>
</dbReference>
<protein>
    <recommendedName>
        <fullName evidence="3">Cytokinin riboside 5'-monophosphate phosphoribohydrolase</fullName>
        <ecNumber evidence="3">3.2.2.n1</ecNumber>
    </recommendedName>
</protein>
<accession>A0A941W284</accession>
<sequence>MYKMKRLCVYCGSSSGARSDYKLAARQLAQTLVNRNIDLVYGGASVGIMGKIADTVLEEGGNVIGVIPRDLFVKEVAHTGLTELREVASMHERKLLMAELSDGFIALPGGFGTFEEILEIITWSQLGMHQKPCGLLNVHSYYDKLIDFLDHAVSEHFIKKIHRSIVLVEESPEILLEKFEAYKAPEAMKWIDRNSA</sequence>
<dbReference type="AlphaFoldDB" id="A0A941W284"/>
<proteinExistence type="inferred from homology"/>